<evidence type="ECO:0000313" key="2">
    <source>
        <dbReference type="Ensembl" id="ENSMLUP00000021087.1"/>
    </source>
</evidence>
<dbReference type="Proteomes" id="UP000001074">
    <property type="component" value="Unassembled WGS sequence"/>
</dbReference>
<dbReference type="Ensembl" id="ENSMLUT00000026020.1">
    <property type="protein sequence ID" value="ENSMLUP00000021087.1"/>
    <property type="gene ID" value="ENSMLUG00000026006.1"/>
</dbReference>
<dbReference type="AlphaFoldDB" id="G1QBK4"/>
<reference evidence="2" key="3">
    <citation type="submission" date="2025-09" db="UniProtKB">
        <authorList>
            <consortium name="Ensembl"/>
        </authorList>
    </citation>
    <scope>IDENTIFICATION</scope>
</reference>
<dbReference type="HOGENOM" id="CLU_1795846_0_0_1"/>
<evidence type="ECO:0000313" key="3">
    <source>
        <dbReference type="Proteomes" id="UP000001074"/>
    </source>
</evidence>
<accession>G1QBK4</accession>
<name>G1QBK4_MYOLU</name>
<keyword evidence="3" id="KW-1185">Reference proteome</keyword>
<feature type="transmembrane region" description="Helical" evidence="1">
    <location>
        <begin position="122"/>
        <end position="141"/>
    </location>
</feature>
<sequence>MRMHRAAAATMPTTMPVVLLDSRITSAEPGYGSLPPARVGLAELGSQGSMSSSSLGHSAEATRMSSVVFTWLMGSFVGGFPLLAVLVARVVVVSIMDVDISDCMAVAVDSVVIEEGTSPTSLTFPTMAMLASFSAAIFRTFKPL</sequence>
<protein>
    <submittedName>
        <fullName evidence="2">Uncharacterized protein</fullName>
    </submittedName>
</protein>
<proteinExistence type="predicted"/>
<dbReference type="InParanoid" id="G1QBK4"/>
<keyword evidence="1" id="KW-0812">Transmembrane</keyword>
<keyword evidence="1" id="KW-0472">Membrane</keyword>
<reference evidence="2 3" key="1">
    <citation type="journal article" date="2011" name="Nature">
        <title>A high-resolution map of human evolutionary constraint using 29 mammals.</title>
        <authorList>
            <person name="Lindblad-Toh K."/>
            <person name="Garber M."/>
            <person name="Zuk O."/>
            <person name="Lin M.F."/>
            <person name="Parker B.J."/>
            <person name="Washietl S."/>
            <person name="Kheradpour P."/>
            <person name="Ernst J."/>
            <person name="Jordan G."/>
            <person name="Mauceli E."/>
            <person name="Ward L.D."/>
            <person name="Lowe C.B."/>
            <person name="Holloway A.K."/>
            <person name="Clamp M."/>
            <person name="Gnerre S."/>
            <person name="Alfoldi J."/>
            <person name="Beal K."/>
            <person name="Chang J."/>
            <person name="Clawson H."/>
            <person name="Cuff J."/>
            <person name="Di Palma F."/>
            <person name="Fitzgerald S."/>
            <person name="Flicek P."/>
            <person name="Guttman M."/>
            <person name="Hubisz M.J."/>
            <person name="Jaffe D.B."/>
            <person name="Jungreis I."/>
            <person name="Kent W.J."/>
            <person name="Kostka D."/>
            <person name="Lara M."/>
            <person name="Martins A.L."/>
            <person name="Massingham T."/>
            <person name="Moltke I."/>
            <person name="Raney B.J."/>
            <person name="Rasmussen M.D."/>
            <person name="Robinson J."/>
            <person name="Stark A."/>
            <person name="Vilella A.J."/>
            <person name="Wen J."/>
            <person name="Xie X."/>
            <person name="Zody M.C."/>
            <person name="Baldwin J."/>
            <person name="Bloom T."/>
            <person name="Chin C.W."/>
            <person name="Heiman D."/>
            <person name="Nicol R."/>
            <person name="Nusbaum C."/>
            <person name="Young S."/>
            <person name="Wilkinson J."/>
            <person name="Worley K.C."/>
            <person name="Kovar C.L."/>
            <person name="Muzny D.M."/>
            <person name="Gibbs R.A."/>
            <person name="Cree A."/>
            <person name="Dihn H.H."/>
            <person name="Fowler G."/>
            <person name="Jhangiani S."/>
            <person name="Joshi V."/>
            <person name="Lee S."/>
            <person name="Lewis L.R."/>
            <person name="Nazareth L.V."/>
            <person name="Okwuonu G."/>
            <person name="Santibanez J."/>
            <person name="Warren W.C."/>
            <person name="Mardis E.R."/>
            <person name="Weinstock G.M."/>
            <person name="Wilson R.K."/>
            <person name="Delehaunty K."/>
            <person name="Dooling D."/>
            <person name="Fronik C."/>
            <person name="Fulton L."/>
            <person name="Fulton B."/>
            <person name="Graves T."/>
            <person name="Minx P."/>
            <person name="Sodergren E."/>
            <person name="Birney E."/>
            <person name="Margulies E.H."/>
            <person name="Herrero J."/>
            <person name="Green E.D."/>
            <person name="Haussler D."/>
            <person name="Siepel A."/>
            <person name="Goldman N."/>
            <person name="Pollard K.S."/>
            <person name="Pedersen J.S."/>
            <person name="Lander E.S."/>
            <person name="Kellis M."/>
        </authorList>
    </citation>
    <scope>NUCLEOTIDE SEQUENCE [LARGE SCALE GENOMIC DNA]</scope>
</reference>
<evidence type="ECO:0000256" key="1">
    <source>
        <dbReference type="SAM" id="Phobius"/>
    </source>
</evidence>
<keyword evidence="1" id="KW-1133">Transmembrane helix</keyword>
<reference evidence="2" key="2">
    <citation type="submission" date="2025-08" db="UniProtKB">
        <authorList>
            <consortium name="Ensembl"/>
        </authorList>
    </citation>
    <scope>IDENTIFICATION</scope>
</reference>
<organism evidence="2 3">
    <name type="scientific">Myotis lucifugus</name>
    <name type="common">Little brown bat</name>
    <dbReference type="NCBI Taxonomy" id="59463"/>
    <lineage>
        <taxon>Eukaryota</taxon>
        <taxon>Metazoa</taxon>
        <taxon>Chordata</taxon>
        <taxon>Craniata</taxon>
        <taxon>Vertebrata</taxon>
        <taxon>Euteleostomi</taxon>
        <taxon>Mammalia</taxon>
        <taxon>Eutheria</taxon>
        <taxon>Laurasiatheria</taxon>
        <taxon>Chiroptera</taxon>
        <taxon>Yangochiroptera</taxon>
        <taxon>Vespertilionidae</taxon>
        <taxon>Myotis</taxon>
    </lineage>
</organism>
<feature type="transmembrane region" description="Helical" evidence="1">
    <location>
        <begin position="68"/>
        <end position="92"/>
    </location>
</feature>
<dbReference type="EMBL" id="AAPE02005121">
    <property type="status" value="NOT_ANNOTATED_CDS"/>
    <property type="molecule type" value="Genomic_DNA"/>
</dbReference>